<name>A0A7X0VE83_9BACL</name>
<evidence type="ECO:0000313" key="2">
    <source>
        <dbReference type="EMBL" id="MBB6670013.1"/>
    </source>
</evidence>
<gene>
    <name evidence="2" type="ORF">H7C19_04845</name>
</gene>
<sequence>MNRFQRLHERLREKAADARERAVVYVAMGDSVTQGCMQDGVVEYERVYHQVLKRAIERRYPGTVLNVVNSGVGGDTAEQSRSRWERDVLMYKPDLVTICFGHNDAHGRMAGVAPFVRALADSVGRVCAETEADLLLMTPCMMMKQDNDRVAEAHKPLVADFIKLAKDGILPLYVDAVRQFAAERDIPLLDPYAMWEQMERDGIDIHARLSNGINHPDPEFHAAWGKAMEDYMFSSVRLEKKPPRGYDFK</sequence>
<dbReference type="SUPFAM" id="SSF52266">
    <property type="entry name" value="SGNH hydrolase"/>
    <property type="match status" value="1"/>
</dbReference>
<dbReference type="InterPro" id="IPR036514">
    <property type="entry name" value="SGNH_hydro_sf"/>
</dbReference>
<dbReference type="GO" id="GO:0004622">
    <property type="term" value="F:phosphatidylcholine lysophospholipase activity"/>
    <property type="evidence" value="ECO:0007669"/>
    <property type="project" value="TreeGrafter"/>
</dbReference>
<evidence type="ECO:0000313" key="3">
    <source>
        <dbReference type="Proteomes" id="UP000547209"/>
    </source>
</evidence>
<dbReference type="EMBL" id="JACJVP010000006">
    <property type="protein sequence ID" value="MBB6670013.1"/>
    <property type="molecule type" value="Genomic_DNA"/>
</dbReference>
<organism evidence="2 3">
    <name type="scientific">Cohnella nanjingensis</name>
    <dbReference type="NCBI Taxonomy" id="1387779"/>
    <lineage>
        <taxon>Bacteria</taxon>
        <taxon>Bacillati</taxon>
        <taxon>Bacillota</taxon>
        <taxon>Bacilli</taxon>
        <taxon>Bacillales</taxon>
        <taxon>Paenibacillaceae</taxon>
        <taxon>Cohnella</taxon>
    </lineage>
</organism>
<dbReference type="InterPro" id="IPR051532">
    <property type="entry name" value="Ester_Hydrolysis_Enzymes"/>
</dbReference>
<dbReference type="InterPro" id="IPR013830">
    <property type="entry name" value="SGNH_hydro"/>
</dbReference>
<reference evidence="2 3" key="1">
    <citation type="submission" date="2020-08" db="EMBL/GenBank/DDBJ databases">
        <title>Cohnella phylogeny.</title>
        <authorList>
            <person name="Dunlap C."/>
        </authorList>
    </citation>
    <scope>NUCLEOTIDE SEQUENCE [LARGE SCALE GENOMIC DNA]</scope>
    <source>
        <strain evidence="2 3">DSM 28246</strain>
    </source>
</reference>
<dbReference type="Pfam" id="PF13472">
    <property type="entry name" value="Lipase_GDSL_2"/>
    <property type="match status" value="1"/>
</dbReference>
<evidence type="ECO:0000259" key="1">
    <source>
        <dbReference type="Pfam" id="PF13472"/>
    </source>
</evidence>
<dbReference type="PANTHER" id="PTHR30383:SF5">
    <property type="entry name" value="SGNH HYDROLASE-TYPE ESTERASE DOMAIN-CONTAINING PROTEIN"/>
    <property type="match status" value="1"/>
</dbReference>
<dbReference type="Proteomes" id="UP000547209">
    <property type="component" value="Unassembled WGS sequence"/>
</dbReference>
<accession>A0A7X0VE83</accession>
<dbReference type="PANTHER" id="PTHR30383">
    <property type="entry name" value="THIOESTERASE 1/PROTEASE 1/LYSOPHOSPHOLIPASE L1"/>
    <property type="match status" value="1"/>
</dbReference>
<protein>
    <recommendedName>
        <fullName evidence="1">SGNH hydrolase-type esterase domain-containing protein</fullName>
    </recommendedName>
</protein>
<comment type="caution">
    <text evidence="2">The sequence shown here is derived from an EMBL/GenBank/DDBJ whole genome shotgun (WGS) entry which is preliminary data.</text>
</comment>
<feature type="domain" description="SGNH hydrolase-type esterase" evidence="1">
    <location>
        <begin position="27"/>
        <end position="223"/>
    </location>
</feature>
<keyword evidence="3" id="KW-1185">Reference proteome</keyword>
<dbReference type="AlphaFoldDB" id="A0A7X0VE83"/>
<dbReference type="Gene3D" id="3.40.50.1110">
    <property type="entry name" value="SGNH hydrolase"/>
    <property type="match status" value="1"/>
</dbReference>
<proteinExistence type="predicted"/>